<dbReference type="AlphaFoldDB" id="A0A565CDS5"/>
<comment type="caution">
    <text evidence="2">The sequence shown here is derived from an EMBL/GenBank/DDBJ whole genome shotgun (WGS) entry which is preliminary data.</text>
</comment>
<proteinExistence type="predicted"/>
<evidence type="ECO:0000313" key="2">
    <source>
        <dbReference type="EMBL" id="VVB11759.1"/>
    </source>
</evidence>
<keyword evidence="3" id="KW-1185">Reference proteome</keyword>
<name>A0A565CDS5_9BRAS</name>
<accession>A0A565CDS5</accession>
<reference evidence="2" key="1">
    <citation type="submission" date="2019-07" db="EMBL/GenBank/DDBJ databases">
        <authorList>
            <person name="Dittberner H."/>
        </authorList>
    </citation>
    <scope>NUCLEOTIDE SEQUENCE [LARGE SCALE GENOMIC DNA]</scope>
</reference>
<organism evidence="2 3">
    <name type="scientific">Arabis nemorensis</name>
    <dbReference type="NCBI Taxonomy" id="586526"/>
    <lineage>
        <taxon>Eukaryota</taxon>
        <taxon>Viridiplantae</taxon>
        <taxon>Streptophyta</taxon>
        <taxon>Embryophyta</taxon>
        <taxon>Tracheophyta</taxon>
        <taxon>Spermatophyta</taxon>
        <taxon>Magnoliopsida</taxon>
        <taxon>eudicotyledons</taxon>
        <taxon>Gunneridae</taxon>
        <taxon>Pentapetalae</taxon>
        <taxon>rosids</taxon>
        <taxon>malvids</taxon>
        <taxon>Brassicales</taxon>
        <taxon>Brassicaceae</taxon>
        <taxon>Arabideae</taxon>
        <taxon>Arabis</taxon>
    </lineage>
</organism>
<protein>
    <submittedName>
        <fullName evidence="2">Uncharacterized protein</fullName>
    </submittedName>
</protein>
<sequence>MEEPYIPQCNSPPPSPGTEPESSVGSNEDEDPDFVVSCEQRTVVNRACKTPSLKKRNKILKFKSYREALLAPAQ</sequence>
<evidence type="ECO:0000256" key="1">
    <source>
        <dbReference type="SAM" id="MobiDB-lite"/>
    </source>
</evidence>
<evidence type="ECO:0000313" key="3">
    <source>
        <dbReference type="Proteomes" id="UP000489600"/>
    </source>
</evidence>
<gene>
    <name evidence="2" type="ORF">ANE_LOCUS22203</name>
</gene>
<dbReference type="Proteomes" id="UP000489600">
    <property type="component" value="Unassembled WGS sequence"/>
</dbReference>
<feature type="region of interest" description="Disordered" evidence="1">
    <location>
        <begin position="1"/>
        <end position="36"/>
    </location>
</feature>
<dbReference type="EMBL" id="CABITT030000007">
    <property type="protein sequence ID" value="VVB11759.1"/>
    <property type="molecule type" value="Genomic_DNA"/>
</dbReference>